<proteinExistence type="predicted"/>
<dbReference type="EMBL" id="JBHUPG010000009">
    <property type="protein sequence ID" value="MFD2911417.1"/>
    <property type="molecule type" value="Genomic_DNA"/>
</dbReference>
<sequence length="124" mass="13194">MPEQFVQNVDSFEYDNLLGGGVSPIVTDSVELEAGAVYLRGTVLGVDDTGLAKAVDSVATDGSQVPYAILAKDVDATDESLPAPVYLTGEFNQTVLIFGGTDTFETHKPKLREIGIFLKDVVKA</sequence>
<gene>
    <name evidence="1" type="ORF">ACFS5P_05980</name>
</gene>
<organism evidence="1 2">
    <name type="scientific">Jeotgalibacillus terrae</name>
    <dbReference type="NCBI Taxonomy" id="587735"/>
    <lineage>
        <taxon>Bacteria</taxon>
        <taxon>Bacillati</taxon>
        <taxon>Bacillota</taxon>
        <taxon>Bacilli</taxon>
        <taxon>Bacillales</taxon>
        <taxon>Caryophanaceae</taxon>
        <taxon>Jeotgalibacillus</taxon>
    </lineage>
</organism>
<name>A0ABW5ZIQ6_9BACL</name>
<dbReference type="RefSeq" id="WP_204730070.1">
    <property type="nucleotide sequence ID" value="NZ_JAFBDK010000013.1"/>
</dbReference>
<dbReference type="Gene3D" id="2.40.300.10">
    <property type="entry name" value="Head decoration protein D"/>
    <property type="match status" value="1"/>
</dbReference>
<dbReference type="Pfam" id="PF02924">
    <property type="entry name" value="HDPD"/>
    <property type="match status" value="1"/>
</dbReference>
<reference evidence="2" key="1">
    <citation type="journal article" date="2019" name="Int. J. Syst. Evol. Microbiol.">
        <title>The Global Catalogue of Microorganisms (GCM) 10K type strain sequencing project: providing services to taxonomists for standard genome sequencing and annotation.</title>
        <authorList>
            <consortium name="The Broad Institute Genomics Platform"/>
            <consortium name="The Broad Institute Genome Sequencing Center for Infectious Disease"/>
            <person name="Wu L."/>
            <person name="Ma J."/>
        </authorList>
    </citation>
    <scope>NUCLEOTIDE SEQUENCE [LARGE SCALE GENOMIC DNA]</scope>
    <source>
        <strain evidence="2">KCTC 13528</strain>
    </source>
</reference>
<dbReference type="Proteomes" id="UP001597561">
    <property type="component" value="Unassembled WGS sequence"/>
</dbReference>
<protein>
    <submittedName>
        <fullName evidence="1">Head decoration protein</fullName>
    </submittedName>
</protein>
<accession>A0ABW5ZIQ6</accession>
<evidence type="ECO:0000313" key="1">
    <source>
        <dbReference type="EMBL" id="MFD2911417.1"/>
    </source>
</evidence>
<evidence type="ECO:0000313" key="2">
    <source>
        <dbReference type="Proteomes" id="UP001597561"/>
    </source>
</evidence>
<keyword evidence="2" id="KW-1185">Reference proteome</keyword>
<dbReference type="InterPro" id="IPR004195">
    <property type="entry name" value="Head_decoration_D"/>
</dbReference>
<comment type="caution">
    <text evidence="1">The sequence shown here is derived from an EMBL/GenBank/DDBJ whole genome shotgun (WGS) entry which is preliminary data.</text>
</comment>